<reference evidence="2" key="1">
    <citation type="submission" date="2014-11" db="EMBL/GenBank/DDBJ databases">
        <authorList>
            <person name="Amaro Gonzalez C."/>
        </authorList>
    </citation>
    <scope>NUCLEOTIDE SEQUENCE</scope>
</reference>
<evidence type="ECO:0000313" key="2">
    <source>
        <dbReference type="EMBL" id="JAH96036.1"/>
    </source>
</evidence>
<feature type="transmembrane region" description="Helical" evidence="1">
    <location>
        <begin position="12"/>
        <end position="33"/>
    </location>
</feature>
<keyword evidence="1" id="KW-0812">Transmembrane</keyword>
<keyword evidence="1" id="KW-0472">Membrane</keyword>
<protein>
    <submittedName>
        <fullName evidence="2">Uncharacterized protein</fullName>
    </submittedName>
</protein>
<evidence type="ECO:0000256" key="1">
    <source>
        <dbReference type="SAM" id="Phobius"/>
    </source>
</evidence>
<dbReference type="AlphaFoldDB" id="A0A0E9X0P9"/>
<accession>A0A0E9X0P9</accession>
<keyword evidence="1" id="KW-1133">Transmembrane helix</keyword>
<dbReference type="EMBL" id="GBXM01012541">
    <property type="protein sequence ID" value="JAH96036.1"/>
    <property type="molecule type" value="Transcribed_RNA"/>
</dbReference>
<name>A0A0E9X0P9_ANGAN</name>
<organism evidence="2">
    <name type="scientific">Anguilla anguilla</name>
    <name type="common">European freshwater eel</name>
    <name type="synonym">Muraena anguilla</name>
    <dbReference type="NCBI Taxonomy" id="7936"/>
    <lineage>
        <taxon>Eukaryota</taxon>
        <taxon>Metazoa</taxon>
        <taxon>Chordata</taxon>
        <taxon>Craniata</taxon>
        <taxon>Vertebrata</taxon>
        <taxon>Euteleostomi</taxon>
        <taxon>Actinopterygii</taxon>
        <taxon>Neopterygii</taxon>
        <taxon>Teleostei</taxon>
        <taxon>Anguilliformes</taxon>
        <taxon>Anguillidae</taxon>
        <taxon>Anguilla</taxon>
    </lineage>
</organism>
<proteinExistence type="predicted"/>
<sequence length="80" mass="9525">MFSLFVKKHFPLILEHLFVFTVFLTIFASVVLFSSINVSEKIFHLVFLKKAYFLRSWSTNYDAAFVRPPKFIHFSDVYLQ</sequence>
<reference evidence="2" key="2">
    <citation type="journal article" date="2015" name="Fish Shellfish Immunol.">
        <title>Early steps in the European eel (Anguilla anguilla)-Vibrio vulnificus interaction in the gills: Role of the RtxA13 toxin.</title>
        <authorList>
            <person name="Callol A."/>
            <person name="Pajuelo D."/>
            <person name="Ebbesson L."/>
            <person name="Teles M."/>
            <person name="MacKenzie S."/>
            <person name="Amaro C."/>
        </authorList>
    </citation>
    <scope>NUCLEOTIDE SEQUENCE</scope>
</reference>